<dbReference type="EMBL" id="APVH01000015">
    <property type="protein sequence ID" value="EPX83610.1"/>
    <property type="molecule type" value="Genomic_DNA"/>
</dbReference>
<dbReference type="SUPFAM" id="SSF52283">
    <property type="entry name" value="Formate/glycerate dehydrogenase catalytic domain-like"/>
    <property type="match status" value="1"/>
</dbReference>
<dbReference type="Pfam" id="PF02826">
    <property type="entry name" value="2-Hacid_dh_C"/>
    <property type="match status" value="1"/>
</dbReference>
<organism evidence="4 5">
    <name type="scientific">Salipiger mucosus DSM 16094</name>
    <dbReference type="NCBI Taxonomy" id="1123237"/>
    <lineage>
        <taxon>Bacteria</taxon>
        <taxon>Pseudomonadati</taxon>
        <taxon>Pseudomonadota</taxon>
        <taxon>Alphaproteobacteria</taxon>
        <taxon>Rhodobacterales</taxon>
        <taxon>Roseobacteraceae</taxon>
        <taxon>Salipiger</taxon>
    </lineage>
</organism>
<name>S9S085_9RHOB</name>
<dbReference type="InterPro" id="IPR029753">
    <property type="entry name" value="D-isomer_DH_CS"/>
</dbReference>
<comment type="caution">
    <text evidence="4">The sequence shown here is derived from an EMBL/GenBank/DDBJ whole genome shotgun (WGS) entry which is preliminary data.</text>
</comment>
<dbReference type="SUPFAM" id="SSF51735">
    <property type="entry name" value="NAD(P)-binding Rossmann-fold domains"/>
    <property type="match status" value="1"/>
</dbReference>
<dbReference type="Proteomes" id="UP000015347">
    <property type="component" value="Unassembled WGS sequence"/>
</dbReference>
<protein>
    <submittedName>
        <fullName evidence="4">D-3-phosphoglycerate dehydrogenase</fullName>
        <ecNumber evidence="4">1.1.1.95</ecNumber>
    </submittedName>
</protein>
<reference evidence="5" key="1">
    <citation type="journal article" date="2014" name="Stand. Genomic Sci.">
        <title>Genome sequence of the exopolysaccharide-producing Salipiger mucosus type strain (DSM 16094(T)), a moderately halophilic member of the Roseobacter clade.</title>
        <authorList>
            <person name="Riedel T."/>
            <person name="Spring S."/>
            <person name="Fiebig A."/>
            <person name="Petersen J."/>
            <person name="Kyrpides N.C."/>
            <person name="Goker M."/>
            <person name="Klenk H.P."/>
        </authorList>
    </citation>
    <scope>NUCLEOTIDE SEQUENCE [LARGE SCALE GENOMIC DNA]</scope>
    <source>
        <strain evidence="5">DSM 16094</strain>
    </source>
</reference>
<dbReference type="InterPro" id="IPR006140">
    <property type="entry name" value="D-isomer_DH_NAD-bd"/>
</dbReference>
<keyword evidence="5" id="KW-1185">Reference proteome</keyword>
<dbReference type="STRING" id="1123237.Salmuc_02218"/>
<dbReference type="AlphaFoldDB" id="S9S085"/>
<evidence type="ECO:0000313" key="5">
    <source>
        <dbReference type="Proteomes" id="UP000015347"/>
    </source>
</evidence>
<dbReference type="EC" id="1.1.1.95" evidence="4"/>
<accession>S9S085</accession>
<evidence type="ECO:0000313" key="4">
    <source>
        <dbReference type="EMBL" id="EPX83610.1"/>
    </source>
</evidence>
<evidence type="ECO:0000259" key="3">
    <source>
        <dbReference type="Pfam" id="PF02826"/>
    </source>
</evidence>
<dbReference type="PANTHER" id="PTHR43333">
    <property type="entry name" value="2-HACID_DH_C DOMAIN-CONTAINING PROTEIN"/>
    <property type="match status" value="1"/>
</dbReference>
<feature type="domain" description="D-isomer specific 2-hydroxyacid dehydrogenase NAD-binding" evidence="3">
    <location>
        <begin position="110"/>
        <end position="289"/>
    </location>
</feature>
<dbReference type="GO" id="GO:0051287">
    <property type="term" value="F:NAD binding"/>
    <property type="evidence" value="ECO:0007669"/>
    <property type="project" value="InterPro"/>
</dbReference>
<evidence type="ECO:0000256" key="1">
    <source>
        <dbReference type="ARBA" id="ARBA00023002"/>
    </source>
</evidence>
<keyword evidence="2" id="KW-0520">NAD</keyword>
<dbReference type="GO" id="GO:0004617">
    <property type="term" value="F:phosphoglycerate dehydrogenase activity"/>
    <property type="evidence" value="ECO:0007669"/>
    <property type="project" value="UniProtKB-EC"/>
</dbReference>
<dbReference type="PROSITE" id="PS00671">
    <property type="entry name" value="D_2_HYDROXYACID_DH_3"/>
    <property type="match status" value="1"/>
</dbReference>
<dbReference type="InterPro" id="IPR036291">
    <property type="entry name" value="NAD(P)-bd_dom_sf"/>
</dbReference>
<dbReference type="RefSeq" id="WP_020040285.1">
    <property type="nucleotide sequence ID" value="NZ_KE557274.1"/>
</dbReference>
<gene>
    <name evidence="4" type="ORF">Salmuc_02218</name>
</gene>
<evidence type="ECO:0000256" key="2">
    <source>
        <dbReference type="ARBA" id="ARBA00023027"/>
    </source>
</evidence>
<dbReference type="Gene3D" id="3.40.50.720">
    <property type="entry name" value="NAD(P)-binding Rossmann-like Domain"/>
    <property type="match status" value="2"/>
</dbReference>
<proteinExistence type="predicted"/>
<sequence length="330" mass="36603">MTNTATFLSSNLPFDTDQWARLEAVLPPGRMLRVDTSDDAAVEAALAEAEIAILHSDLDQRFIDAPRLKWVHCDHAGLTRSARPEVFEKGLIVTGSAGRSGPALAEHVMMFSLMLCARYPDFYEAQKRHEWRRVPEMDDLFALSGRTMGIIGMGNTGKELATRAKAFNMKVLGYRRRDEPAPEGVDQMYCSDKGEGIDEILEQADIVALVINLSDATHHMIGAEQFARMKRSAILVNLARGAVVDQDALIAALTEGRIAGAGIDVMTPEPLPEGHPLWDVPNLLITPHFSAKLPDRSERSLKMILDNLHRYRTGQEMLNQISEEDSWSKG</sequence>
<dbReference type="CDD" id="cd05300">
    <property type="entry name" value="2-Hacid_dh_1"/>
    <property type="match status" value="1"/>
</dbReference>
<dbReference type="HOGENOM" id="CLU_019796_1_0_5"/>
<dbReference type="eggNOG" id="COG0111">
    <property type="taxonomic scope" value="Bacteria"/>
</dbReference>
<dbReference type="PANTHER" id="PTHR43333:SF1">
    <property type="entry name" value="D-ISOMER SPECIFIC 2-HYDROXYACID DEHYDROGENASE NAD-BINDING DOMAIN-CONTAINING PROTEIN"/>
    <property type="match status" value="1"/>
</dbReference>
<keyword evidence="1 4" id="KW-0560">Oxidoreductase</keyword>